<evidence type="ECO:0000256" key="2">
    <source>
        <dbReference type="ARBA" id="ARBA00023002"/>
    </source>
</evidence>
<dbReference type="EMBL" id="JABSTU010000001">
    <property type="protein sequence ID" value="KAH8038322.1"/>
    <property type="molecule type" value="Genomic_DNA"/>
</dbReference>
<evidence type="ECO:0000259" key="8">
    <source>
        <dbReference type="Pfam" id="PF00171"/>
    </source>
</evidence>
<dbReference type="InterPro" id="IPR029510">
    <property type="entry name" value="Ald_DH_CS_GLU"/>
</dbReference>
<evidence type="ECO:0000256" key="7">
    <source>
        <dbReference type="SAM" id="MobiDB-lite"/>
    </source>
</evidence>
<accession>A0A9J6EVH9</accession>
<organism evidence="9 10">
    <name type="scientific">Rhipicephalus microplus</name>
    <name type="common">Cattle tick</name>
    <name type="synonym">Boophilus microplus</name>
    <dbReference type="NCBI Taxonomy" id="6941"/>
    <lineage>
        <taxon>Eukaryota</taxon>
        <taxon>Metazoa</taxon>
        <taxon>Ecdysozoa</taxon>
        <taxon>Arthropoda</taxon>
        <taxon>Chelicerata</taxon>
        <taxon>Arachnida</taxon>
        <taxon>Acari</taxon>
        <taxon>Parasitiformes</taxon>
        <taxon>Ixodida</taxon>
        <taxon>Ixodoidea</taxon>
        <taxon>Ixodidae</taxon>
        <taxon>Rhipicephalinae</taxon>
        <taxon>Rhipicephalus</taxon>
        <taxon>Boophilus</taxon>
    </lineage>
</organism>
<dbReference type="AlphaFoldDB" id="A0A9J6EVH9"/>
<dbReference type="FunFam" id="3.40.309.10:FF:000001">
    <property type="entry name" value="Mitochondrial aldehyde dehydrogenase 2"/>
    <property type="match status" value="1"/>
</dbReference>
<dbReference type="VEuPathDB" id="VectorBase:LOC119188190"/>
<comment type="similarity">
    <text evidence="1 6">Belongs to the aldehyde dehydrogenase family.</text>
</comment>
<name>A0A9J6EVH9_RHIMP</name>
<gene>
    <name evidence="9" type="ORF">HPB51_001105</name>
</gene>
<feature type="domain" description="Aldehyde dehydrogenase" evidence="8">
    <location>
        <begin position="154"/>
        <end position="541"/>
    </location>
</feature>
<evidence type="ECO:0000256" key="3">
    <source>
        <dbReference type="ARBA" id="ARBA00023027"/>
    </source>
</evidence>
<proteinExistence type="inferred from homology"/>
<dbReference type="PROSITE" id="PS00687">
    <property type="entry name" value="ALDEHYDE_DEHYDR_GLU"/>
    <property type="match status" value="1"/>
</dbReference>
<evidence type="ECO:0000256" key="6">
    <source>
        <dbReference type="RuleBase" id="RU003345"/>
    </source>
</evidence>
<dbReference type="InterPro" id="IPR016161">
    <property type="entry name" value="Ald_DH/histidinol_DH"/>
</dbReference>
<evidence type="ECO:0000256" key="1">
    <source>
        <dbReference type="ARBA" id="ARBA00009986"/>
    </source>
</evidence>
<reference evidence="9" key="1">
    <citation type="journal article" date="2020" name="Cell">
        <title>Large-Scale Comparative Analyses of Tick Genomes Elucidate Their Genetic Diversity and Vector Capacities.</title>
        <authorList>
            <consortium name="Tick Genome and Microbiome Consortium (TIGMIC)"/>
            <person name="Jia N."/>
            <person name="Wang J."/>
            <person name="Shi W."/>
            <person name="Du L."/>
            <person name="Sun Y."/>
            <person name="Zhan W."/>
            <person name="Jiang J.F."/>
            <person name="Wang Q."/>
            <person name="Zhang B."/>
            <person name="Ji P."/>
            <person name="Bell-Sakyi L."/>
            <person name="Cui X.M."/>
            <person name="Yuan T.T."/>
            <person name="Jiang B.G."/>
            <person name="Yang W.F."/>
            <person name="Lam T.T."/>
            <person name="Chang Q.C."/>
            <person name="Ding S.J."/>
            <person name="Wang X.J."/>
            <person name="Zhu J.G."/>
            <person name="Ruan X.D."/>
            <person name="Zhao L."/>
            <person name="Wei J.T."/>
            <person name="Ye R.Z."/>
            <person name="Que T.C."/>
            <person name="Du C.H."/>
            <person name="Zhou Y.H."/>
            <person name="Cheng J.X."/>
            <person name="Dai P.F."/>
            <person name="Guo W.B."/>
            <person name="Han X.H."/>
            <person name="Huang E.J."/>
            <person name="Li L.F."/>
            <person name="Wei W."/>
            <person name="Gao Y.C."/>
            <person name="Liu J.Z."/>
            <person name="Shao H.Z."/>
            <person name="Wang X."/>
            <person name="Wang C.C."/>
            <person name="Yang T.C."/>
            <person name="Huo Q.B."/>
            <person name="Li W."/>
            <person name="Chen H.Y."/>
            <person name="Chen S.E."/>
            <person name="Zhou L.G."/>
            <person name="Ni X.B."/>
            <person name="Tian J.H."/>
            <person name="Sheng Y."/>
            <person name="Liu T."/>
            <person name="Pan Y.S."/>
            <person name="Xia L.Y."/>
            <person name="Li J."/>
            <person name="Zhao F."/>
            <person name="Cao W.C."/>
        </authorList>
    </citation>
    <scope>NUCLEOTIDE SEQUENCE</scope>
    <source>
        <strain evidence="9">Rmic-2018</strain>
    </source>
</reference>
<evidence type="ECO:0000313" key="10">
    <source>
        <dbReference type="Proteomes" id="UP000821866"/>
    </source>
</evidence>
<evidence type="ECO:0000313" key="9">
    <source>
        <dbReference type="EMBL" id="KAH8038322.1"/>
    </source>
</evidence>
<keyword evidence="10" id="KW-1185">Reference proteome</keyword>
<dbReference type="FunFam" id="3.40.605.10:FF:000029">
    <property type="entry name" value="Aldehyde dehydrogenase, mitochondrial"/>
    <property type="match status" value="1"/>
</dbReference>
<dbReference type="InterPro" id="IPR016162">
    <property type="entry name" value="Ald_DH_N"/>
</dbReference>
<dbReference type="Proteomes" id="UP000821866">
    <property type="component" value="Chromosome 1"/>
</dbReference>
<dbReference type="Pfam" id="PF00171">
    <property type="entry name" value="Aldedh"/>
    <property type="match status" value="1"/>
</dbReference>
<dbReference type="InterPro" id="IPR015590">
    <property type="entry name" value="Aldehyde_DH_dom"/>
</dbReference>
<dbReference type="InterPro" id="IPR016160">
    <property type="entry name" value="Ald_DH_CS_CYS"/>
</dbReference>
<dbReference type="Gene3D" id="3.40.605.10">
    <property type="entry name" value="Aldehyde Dehydrogenase, Chain A, domain 1"/>
    <property type="match status" value="2"/>
</dbReference>
<sequence length="550" mass="59819">MDGCADGLMDASPPSPSFTLWICCDTVTIDMQCIATVYYDYDDYTKTRNMRLTARRSRDSNPLPAGQKPSALATRPPRRGPGVGSTRDELDRSGSRLPFPPPPTMAPNRNPPIKFTQIFINNEFVNSVSGKTFPTYNPATGKKIADVQEGDKSLETLNNGKPYKYAQEDIDTSVKHLRYYAGYADKVHGKTIPADGSYFTYTRSEPVGICGQILPWNFPVVLIAMKLAPALAAGCVCIVKPAEQTPLTALYVAQLCKEAGIPPGVVNVVPGYGPTAGAAICEHPEINKVSFTGSTEVGKLIQEAAGRTNTKRVNLELGGKSPLVIFPDADLDEAAQIAHIGLFANMGQCCVAASRLFVHEDIYDKFVAKAVQLAAHRRTQVGNPFDDTTEQGPQIDDEQFQKILGLIESGKKEGAKIEIGGKRIGNEGYFVEPTVFTNVTDDMRIAKEEIFGPVQQILKFKTMDEVLRRANDTTYGLAAGVVTKDLNTAITFADGVQAGTVWVNTYLAANVQAPFGGFKMSGLHRECNEDGILNYIETKTVTIQIPHKHS</sequence>
<evidence type="ECO:0000256" key="5">
    <source>
        <dbReference type="PROSITE-ProRule" id="PRU10007"/>
    </source>
</evidence>
<reference evidence="9" key="2">
    <citation type="submission" date="2021-09" db="EMBL/GenBank/DDBJ databases">
        <authorList>
            <person name="Jia N."/>
            <person name="Wang J."/>
            <person name="Shi W."/>
            <person name="Du L."/>
            <person name="Sun Y."/>
            <person name="Zhan W."/>
            <person name="Jiang J."/>
            <person name="Wang Q."/>
            <person name="Zhang B."/>
            <person name="Ji P."/>
            <person name="Sakyi L.B."/>
            <person name="Cui X."/>
            <person name="Yuan T."/>
            <person name="Jiang B."/>
            <person name="Yang W."/>
            <person name="Lam T.T.-Y."/>
            <person name="Chang Q."/>
            <person name="Ding S."/>
            <person name="Wang X."/>
            <person name="Zhu J."/>
            <person name="Ruan X."/>
            <person name="Zhao L."/>
            <person name="Wei J."/>
            <person name="Que T."/>
            <person name="Du C."/>
            <person name="Cheng J."/>
            <person name="Dai P."/>
            <person name="Han X."/>
            <person name="Huang E."/>
            <person name="Gao Y."/>
            <person name="Liu J."/>
            <person name="Shao H."/>
            <person name="Ye R."/>
            <person name="Li L."/>
            <person name="Wei W."/>
            <person name="Wang X."/>
            <person name="Wang C."/>
            <person name="Huo Q."/>
            <person name="Li W."/>
            <person name="Guo W."/>
            <person name="Chen H."/>
            <person name="Chen S."/>
            <person name="Zhou L."/>
            <person name="Zhou L."/>
            <person name="Ni X."/>
            <person name="Tian J."/>
            <person name="Zhou Y."/>
            <person name="Sheng Y."/>
            <person name="Liu T."/>
            <person name="Pan Y."/>
            <person name="Xia L."/>
            <person name="Li J."/>
            <person name="Zhao F."/>
            <person name="Cao W."/>
        </authorList>
    </citation>
    <scope>NUCLEOTIDE SEQUENCE</scope>
    <source>
        <strain evidence="9">Rmic-2018</strain>
        <tissue evidence="9">Larvae</tissue>
    </source>
</reference>
<dbReference type="EC" id="1.2.1.3" evidence="4"/>
<dbReference type="PANTHER" id="PTHR11699">
    <property type="entry name" value="ALDEHYDE DEHYDROGENASE-RELATED"/>
    <property type="match status" value="1"/>
</dbReference>
<dbReference type="Gene3D" id="3.40.309.10">
    <property type="entry name" value="Aldehyde Dehydrogenase, Chain A, domain 2"/>
    <property type="match status" value="1"/>
</dbReference>
<feature type="active site" evidence="5">
    <location>
        <position position="316"/>
    </location>
</feature>
<comment type="caution">
    <text evidence="9">The sequence shown here is derived from an EMBL/GenBank/DDBJ whole genome shotgun (WGS) entry which is preliminary data.</text>
</comment>
<protein>
    <recommendedName>
        <fullName evidence="4">aldehyde dehydrogenase (NAD(+))</fullName>
        <ecNumber evidence="4">1.2.1.3</ecNumber>
    </recommendedName>
</protein>
<evidence type="ECO:0000256" key="4">
    <source>
        <dbReference type="ARBA" id="ARBA00024226"/>
    </source>
</evidence>
<dbReference type="PROSITE" id="PS00070">
    <property type="entry name" value="ALDEHYDE_DEHYDR_CYS"/>
    <property type="match status" value="1"/>
</dbReference>
<keyword evidence="3" id="KW-0520">NAD</keyword>
<keyword evidence="2 6" id="KW-0560">Oxidoreductase</keyword>
<dbReference type="GO" id="GO:0004029">
    <property type="term" value="F:aldehyde dehydrogenase (NAD+) activity"/>
    <property type="evidence" value="ECO:0007669"/>
    <property type="project" value="UniProtKB-EC"/>
</dbReference>
<dbReference type="SUPFAM" id="SSF53720">
    <property type="entry name" value="ALDH-like"/>
    <property type="match status" value="1"/>
</dbReference>
<dbReference type="InterPro" id="IPR016163">
    <property type="entry name" value="Ald_DH_C"/>
</dbReference>
<feature type="region of interest" description="Disordered" evidence="7">
    <location>
        <begin position="53"/>
        <end position="112"/>
    </location>
</feature>